<proteinExistence type="predicted"/>
<organism evidence="1">
    <name type="scientific">marine sediment metagenome</name>
    <dbReference type="NCBI Taxonomy" id="412755"/>
    <lineage>
        <taxon>unclassified sequences</taxon>
        <taxon>metagenomes</taxon>
        <taxon>ecological metagenomes</taxon>
    </lineage>
</organism>
<feature type="non-terminal residue" evidence="1">
    <location>
        <position position="554"/>
    </location>
</feature>
<dbReference type="AlphaFoldDB" id="X1KPM0"/>
<sequence>VVNQTSDGGLSNGTYSYYNTSWVDIYNTIYYISFNLTDGTDWVNKTFWFETEADTVTITLISQTPSNIKVNSTGDMIILFNITTNSTAINSSSILAVHTVNQSYDDGSYLNASYRIPNSTKQPQRVRADHRNENRWFEKFNISGTGEIGNIGEWAAHDIAICPGLTINASGTNWTRMKWCPSIHHLFASIWYVDRTNMTAENKTGQYVPIHKEYFAKAEFNMSNTSFIDVCKYKNTTFQFYFYANYTEDKPFTIYFANSSYTTGDPKTSPYCEPVGIIYGGTPYYRTPFNSSYYLLNFSSNETGYVGTVNMSGIFYFIFTCDEKEGKAGKLYYANNTIPDNTNFNETGFAEISDDIGVSWSPINGTFDCHIQYAHLNIPELDVITYKFYAQDNSSNSAWSIEYHDALDIVNIPPNPPDIITPNGTVEYTVGDTVNISYGWLGDPNHDTCWLNITLWNWNSTTLIGYIQNRSITEEETHIYNIWCYDWDTTGWPWGNYTINITATDPDGASAEDISEIFNLTKPPPIFSNPNPANGSTGILVSTTTWNITIETLF</sequence>
<name>X1KPM0_9ZZZZ</name>
<dbReference type="EMBL" id="BARV01001112">
    <property type="protein sequence ID" value="GAH92109.1"/>
    <property type="molecule type" value="Genomic_DNA"/>
</dbReference>
<protein>
    <submittedName>
        <fullName evidence="1">Uncharacterized protein</fullName>
    </submittedName>
</protein>
<accession>X1KPM0</accession>
<evidence type="ECO:0000313" key="1">
    <source>
        <dbReference type="EMBL" id="GAH92109.1"/>
    </source>
</evidence>
<gene>
    <name evidence="1" type="ORF">S06H3_03424</name>
</gene>
<comment type="caution">
    <text evidence="1">The sequence shown here is derived from an EMBL/GenBank/DDBJ whole genome shotgun (WGS) entry which is preliminary data.</text>
</comment>
<reference evidence="1" key="1">
    <citation type="journal article" date="2014" name="Front. Microbiol.">
        <title>High frequency of phylogenetically diverse reductive dehalogenase-homologous genes in deep subseafloor sedimentary metagenomes.</title>
        <authorList>
            <person name="Kawai M."/>
            <person name="Futagami T."/>
            <person name="Toyoda A."/>
            <person name="Takaki Y."/>
            <person name="Nishi S."/>
            <person name="Hori S."/>
            <person name="Arai W."/>
            <person name="Tsubouchi T."/>
            <person name="Morono Y."/>
            <person name="Uchiyama I."/>
            <person name="Ito T."/>
            <person name="Fujiyama A."/>
            <person name="Inagaki F."/>
            <person name="Takami H."/>
        </authorList>
    </citation>
    <scope>NUCLEOTIDE SEQUENCE</scope>
    <source>
        <strain evidence="1">Expedition CK06-06</strain>
    </source>
</reference>
<feature type="non-terminal residue" evidence="1">
    <location>
        <position position="1"/>
    </location>
</feature>